<reference evidence="2" key="1">
    <citation type="journal article" date="2019" name="Sci. Rep.">
        <title>Draft genome of Tanacetum cinerariifolium, the natural source of mosquito coil.</title>
        <authorList>
            <person name="Yamashiro T."/>
            <person name="Shiraishi A."/>
            <person name="Satake H."/>
            <person name="Nakayama K."/>
        </authorList>
    </citation>
    <scope>NUCLEOTIDE SEQUENCE</scope>
</reference>
<gene>
    <name evidence="2" type="ORF">Tci_018384</name>
</gene>
<keyword evidence="1" id="KW-0175">Coiled coil</keyword>
<proteinExistence type="predicted"/>
<comment type="caution">
    <text evidence="2">The sequence shown here is derived from an EMBL/GenBank/DDBJ whole genome shotgun (WGS) entry which is preliminary data.</text>
</comment>
<evidence type="ECO:0000313" key="2">
    <source>
        <dbReference type="EMBL" id="GEU46406.1"/>
    </source>
</evidence>
<evidence type="ECO:0000256" key="1">
    <source>
        <dbReference type="SAM" id="Coils"/>
    </source>
</evidence>
<dbReference type="EMBL" id="BKCJ010002120">
    <property type="protein sequence ID" value="GEU46406.1"/>
    <property type="molecule type" value="Genomic_DNA"/>
</dbReference>
<protein>
    <submittedName>
        <fullName evidence="2">Uncharacterized protein</fullName>
    </submittedName>
</protein>
<name>A0A6L2KAQ3_TANCI</name>
<accession>A0A6L2KAQ3</accession>
<organism evidence="2">
    <name type="scientific">Tanacetum cinerariifolium</name>
    <name type="common">Dalmatian daisy</name>
    <name type="synonym">Chrysanthemum cinerariifolium</name>
    <dbReference type="NCBI Taxonomy" id="118510"/>
    <lineage>
        <taxon>Eukaryota</taxon>
        <taxon>Viridiplantae</taxon>
        <taxon>Streptophyta</taxon>
        <taxon>Embryophyta</taxon>
        <taxon>Tracheophyta</taxon>
        <taxon>Spermatophyta</taxon>
        <taxon>Magnoliopsida</taxon>
        <taxon>eudicotyledons</taxon>
        <taxon>Gunneridae</taxon>
        <taxon>Pentapetalae</taxon>
        <taxon>asterids</taxon>
        <taxon>campanulids</taxon>
        <taxon>Asterales</taxon>
        <taxon>Asteraceae</taxon>
        <taxon>Asteroideae</taxon>
        <taxon>Anthemideae</taxon>
        <taxon>Anthemidinae</taxon>
        <taxon>Tanacetum</taxon>
    </lineage>
</organism>
<feature type="coiled-coil region" evidence="1">
    <location>
        <begin position="243"/>
        <end position="288"/>
    </location>
</feature>
<dbReference type="AlphaFoldDB" id="A0A6L2KAQ3"/>
<sequence length="559" mass="64106">MPPTLITILSVLPAGSRLSFCGPYVKTSRSAAALTLTITAVSTTITTASTTNTAADVPIHAASTTITTASTTITVADVPIPAATTAAALTLTAAPSRRTKGVVIRDPEESTTTSIIIHSEAKSKDEGKGIMIKEPKPLKKQAQIEQDEKYARKLEAELNRTIDWDEVIDHINKKAKEDKFVKRYQALKRKPQTEAQARKNRMVYLKNVAGFKMDYFKGMSYDDIRLIFEKHFDSNVAFLQKTKEQVDEEDSKALKRLKESKEEKAAKKQKLDEEVEELKRHLQIMPNEDDDVYPEATPLARKVPDVDYEIYNENNKPYFKIKRADERRYPLTRFTLSQMLNNVRLKVEEENEVSLELLSSEVKELKRHLQIVPNEDDDVYTEATLLARKVPVVDYEIYNENNKPYFKIKRADDTHQLYVSFLSMLRNFDREDLEVLWQLVKERFATTKPKNISNDFLLITLGAVFQKPDIHAQIWKTQRSVHGQAKVKSWKLLESCGVQIITFTTTQLILLVERRYPLTRFTLSQMLNNAPLEVEEESEVSLELLRFIRQQHQEGAQLE</sequence>